<comment type="caution">
    <text evidence="2">The sequence shown here is derived from an EMBL/GenBank/DDBJ whole genome shotgun (WGS) entry which is preliminary data.</text>
</comment>
<evidence type="ECO:0000259" key="1">
    <source>
        <dbReference type="Pfam" id="PF00144"/>
    </source>
</evidence>
<sequence>MRHLTAALAGFVFAALLLFGLWAFRPWSETSPAEVIWLSRAPDRTAPYRAMEETYPYLPIAASPTPYTFPRDVRALGASWDRDGERRTVEDYVAERAVTGLMVVHDGTVVFERYYRGETPGDRHTSWSVAKSMIATLIGRALMEGRIESLDDTAETYAADYEGTDYGATKIRDLLAMSSGIGFNENYEETGSDIRKLFLNTFIFQRDIDGEVRRYRRVKPAGGAFEYLSPNTAVLAAVLRGAYGGRSVASLAEEKVVAPLGMGAGSWLTDRHGRGAKVLGYCCLQLRLEDFAKLGQLYLQGGVVGTERVIPADWPAYVSTPPRPSHAPGGALPPSELGYGAHFWIAGEGSAYFMMGYNGQMVWIDPERRVVIAMTGADRTFDTSEFEAASLMRALASAAAGR</sequence>
<dbReference type="PANTHER" id="PTHR43283">
    <property type="entry name" value="BETA-LACTAMASE-RELATED"/>
    <property type="match status" value="1"/>
</dbReference>
<feature type="domain" description="Beta-lactamase-related" evidence="1">
    <location>
        <begin position="86"/>
        <end position="389"/>
    </location>
</feature>
<dbReference type="RefSeq" id="WP_183815363.1">
    <property type="nucleotide sequence ID" value="NZ_JACHOB010000001.1"/>
</dbReference>
<dbReference type="InterPro" id="IPR012338">
    <property type="entry name" value="Beta-lactam/transpept-like"/>
</dbReference>
<dbReference type="EMBL" id="JACHOB010000001">
    <property type="protein sequence ID" value="MBB4657910.1"/>
    <property type="molecule type" value="Genomic_DNA"/>
</dbReference>
<accession>A0A840I1G0</accession>
<gene>
    <name evidence="2" type="ORF">GGQ59_000410</name>
</gene>
<keyword evidence="3" id="KW-1185">Reference proteome</keyword>
<dbReference type="Pfam" id="PF00144">
    <property type="entry name" value="Beta-lactamase"/>
    <property type="match status" value="1"/>
</dbReference>
<name>A0A840I1G0_9PROT</name>
<dbReference type="InterPro" id="IPR001466">
    <property type="entry name" value="Beta-lactam-related"/>
</dbReference>
<proteinExistence type="predicted"/>
<dbReference type="PANTHER" id="PTHR43283:SF14">
    <property type="entry name" value="BLL8153 PROTEIN"/>
    <property type="match status" value="1"/>
</dbReference>
<evidence type="ECO:0000313" key="2">
    <source>
        <dbReference type="EMBL" id="MBB4657910.1"/>
    </source>
</evidence>
<reference evidence="2 3" key="1">
    <citation type="submission" date="2020-08" db="EMBL/GenBank/DDBJ databases">
        <title>Genomic Encyclopedia of Type Strains, Phase IV (KMG-IV): sequencing the most valuable type-strain genomes for metagenomic binning, comparative biology and taxonomic classification.</title>
        <authorList>
            <person name="Goeker M."/>
        </authorList>
    </citation>
    <scope>NUCLEOTIDE SEQUENCE [LARGE SCALE GENOMIC DNA]</scope>
    <source>
        <strain evidence="2 3">DSM 102850</strain>
    </source>
</reference>
<dbReference type="AlphaFoldDB" id="A0A840I1G0"/>
<organism evidence="2 3">
    <name type="scientific">Parvularcula dongshanensis</name>
    <dbReference type="NCBI Taxonomy" id="1173995"/>
    <lineage>
        <taxon>Bacteria</taxon>
        <taxon>Pseudomonadati</taxon>
        <taxon>Pseudomonadota</taxon>
        <taxon>Alphaproteobacteria</taxon>
        <taxon>Parvularculales</taxon>
        <taxon>Parvularculaceae</taxon>
        <taxon>Parvularcula</taxon>
    </lineage>
</organism>
<dbReference type="InterPro" id="IPR050789">
    <property type="entry name" value="Diverse_Enzym_Activities"/>
</dbReference>
<dbReference type="Gene3D" id="3.40.710.10">
    <property type="entry name" value="DD-peptidase/beta-lactamase superfamily"/>
    <property type="match status" value="1"/>
</dbReference>
<dbReference type="Proteomes" id="UP000563524">
    <property type="component" value="Unassembled WGS sequence"/>
</dbReference>
<dbReference type="SUPFAM" id="SSF56601">
    <property type="entry name" value="beta-lactamase/transpeptidase-like"/>
    <property type="match status" value="1"/>
</dbReference>
<evidence type="ECO:0000313" key="3">
    <source>
        <dbReference type="Proteomes" id="UP000563524"/>
    </source>
</evidence>
<protein>
    <submittedName>
        <fullName evidence="2">CubicO group peptidase (Beta-lactamase class C family)</fullName>
    </submittedName>
</protein>